<reference evidence="1 2" key="3">
    <citation type="journal article" date="2020" name="Int. J. Syst. Evol. Microbiol.">
        <title>Corynebacterium silvaticum sp. nov., a unique group of NTTB corynebacteria in wild boar and roe deer.</title>
        <authorList>
            <person name="Dangel A."/>
            <person name="Berger A."/>
            <person name="Rau J."/>
            <person name="Eisenberg T."/>
            <person name="Kampfer P."/>
            <person name="Margos G."/>
            <person name="Contzen M."/>
            <person name="Busse H.J."/>
            <person name="Konrad R."/>
            <person name="Peters M."/>
            <person name="Sting R."/>
            <person name="Sing A."/>
        </authorList>
    </citation>
    <scope>NUCLEOTIDE SEQUENCE [LARGE SCALE GENOMIC DNA]</scope>
    <source>
        <strain evidence="1 2">PO100/5</strain>
    </source>
</reference>
<dbReference type="EMBL" id="CP021417">
    <property type="protein sequence ID" value="WCV10765.1"/>
    <property type="molecule type" value="Genomic_DNA"/>
</dbReference>
<proteinExistence type="predicted"/>
<sequence>MAQERPEGVADPWALQIAENVKDLQEPMSALPEFSAVQMYVVITDFGA</sequence>
<evidence type="ECO:0000313" key="1">
    <source>
        <dbReference type="EMBL" id="WCV10765.1"/>
    </source>
</evidence>
<keyword evidence="2" id="KW-1185">Reference proteome</keyword>
<evidence type="ECO:0000313" key="2">
    <source>
        <dbReference type="Proteomes" id="UP000195652"/>
    </source>
</evidence>
<reference evidence="1 2" key="2">
    <citation type="journal article" date="2020" name="Antonie Van Leeuwenhoek">
        <title>Phylogenomic characterisation of a novel corynebacterial species pathogenic to animals.</title>
        <authorList>
            <person name="Moller J."/>
            <person name="Musella L."/>
            <person name="Melnikov V."/>
            <person name="Geissdorfer W."/>
            <person name="Burkovski A."/>
            <person name="Sangal V."/>
        </authorList>
    </citation>
    <scope>NUCLEOTIDE SEQUENCE [LARGE SCALE GENOMIC DNA]</scope>
    <source>
        <strain evidence="1 2">PO100/5</strain>
    </source>
</reference>
<accession>A0ACD4PZB0</accession>
<name>A0ACD4PZB0_9CORY</name>
<protein>
    <submittedName>
        <fullName evidence="1">Uncharacterized protein</fullName>
    </submittedName>
</protein>
<gene>
    <name evidence="1" type="ORF">CBE74_12415</name>
</gene>
<dbReference type="Proteomes" id="UP000195652">
    <property type="component" value="Chromosome"/>
</dbReference>
<reference evidence="1 2" key="4">
    <citation type="journal article" date="2020" name="PLoS ONE">
        <title>Taxonomic classification of strain PO100/5 shows a broader geographic distribution and genetic markers of the recently described Corynebacterium silvaticum.</title>
        <authorList>
            <person name="Viana M.V.C."/>
            <person name="Profeta R."/>
            <person name="da Silva A.L."/>
            <person name="Hurtado R."/>
            <person name="Cerqueira J.C."/>
            <person name="Ribeiro B.F.S."/>
            <person name="Almeida M.O."/>
            <person name="Morais-Rodrigues F."/>
            <person name="Soares S.C."/>
            <person name="Oliveira M."/>
            <person name="Tavares L."/>
            <person name="Figueiredo H."/>
            <person name="Wattam A.R."/>
            <person name="Barh D."/>
            <person name="Ghosh P."/>
            <person name="Silva A."/>
            <person name="Azevedo V."/>
        </authorList>
    </citation>
    <scope>NUCLEOTIDE SEQUENCE [LARGE SCALE GENOMIC DNA]</scope>
    <source>
        <strain evidence="1 2">PO100/5</strain>
    </source>
</reference>
<organism evidence="1 2">
    <name type="scientific">Corynebacterium silvaticum</name>
    <dbReference type="NCBI Taxonomy" id="2320431"/>
    <lineage>
        <taxon>Bacteria</taxon>
        <taxon>Bacillati</taxon>
        <taxon>Actinomycetota</taxon>
        <taxon>Actinomycetes</taxon>
        <taxon>Mycobacteriales</taxon>
        <taxon>Corynebacteriaceae</taxon>
        <taxon>Corynebacterium</taxon>
    </lineage>
</organism>
<reference evidence="1 2" key="1">
    <citation type="journal article" date="2014" name="BMC Vet. Res.">
        <title>First report of Corynebacterium pseudotuberculosis from caseous lymphadenitis lesions in Black Alentejano pig (Sus scrofa domesticus).</title>
        <authorList>
            <person name="Oliveira M."/>
            <person name="Barroco C."/>
            <person name="Mottola C."/>
            <person name="Santos R."/>
            <person name="Lemsaddek A."/>
            <person name="Tavares L."/>
            <person name="Semedo-Lemsaddek T."/>
        </authorList>
    </citation>
    <scope>NUCLEOTIDE SEQUENCE [LARGE SCALE GENOMIC DNA]</scope>
    <source>
        <strain evidence="1 2">PO100/5</strain>
    </source>
</reference>